<dbReference type="Proteomes" id="UP000294847">
    <property type="component" value="Chromosome 6"/>
</dbReference>
<accession>A0A4P7NNS7</accession>
<organism evidence="1 2">
    <name type="scientific">Pyricularia oryzae</name>
    <name type="common">Rice blast fungus</name>
    <name type="synonym">Magnaporthe oryzae</name>
    <dbReference type="NCBI Taxonomy" id="318829"/>
    <lineage>
        <taxon>Eukaryota</taxon>
        <taxon>Fungi</taxon>
        <taxon>Dikarya</taxon>
        <taxon>Ascomycota</taxon>
        <taxon>Pezizomycotina</taxon>
        <taxon>Sordariomycetes</taxon>
        <taxon>Sordariomycetidae</taxon>
        <taxon>Magnaporthales</taxon>
        <taxon>Pyriculariaceae</taxon>
        <taxon>Pyricularia</taxon>
    </lineage>
</organism>
<evidence type="ECO:0000313" key="2">
    <source>
        <dbReference type="Proteomes" id="UP000294847"/>
    </source>
</evidence>
<proteinExistence type="predicted"/>
<dbReference type="OMA" id="ACNSTHQ"/>
<evidence type="ECO:0000313" key="1">
    <source>
        <dbReference type="EMBL" id="QBZ63957.1"/>
    </source>
</evidence>
<name>A0A4P7NNS7_PYROR</name>
<reference evidence="1 2" key="1">
    <citation type="journal article" date="2019" name="Mol. Biol. Evol.">
        <title>Blast fungal genomes show frequent chromosomal changes, gene gains and losses, and effector gene turnover.</title>
        <authorList>
            <person name="Gomez Luciano L.B."/>
            <person name="Jason Tsai I."/>
            <person name="Chuma I."/>
            <person name="Tosa Y."/>
            <person name="Chen Y.H."/>
            <person name="Li J.Y."/>
            <person name="Li M.Y."/>
            <person name="Jade Lu M.Y."/>
            <person name="Nakayashiki H."/>
            <person name="Li W.H."/>
        </authorList>
    </citation>
    <scope>NUCLEOTIDE SEQUENCE [LARGE SCALE GENOMIC DNA]</scope>
    <source>
        <strain evidence="1">MZ5-1-6</strain>
    </source>
</reference>
<protein>
    <submittedName>
        <fullName evidence="1">Uncharacterized protein</fullName>
    </submittedName>
</protein>
<gene>
    <name evidence="1" type="ORF">PoMZ_05648</name>
</gene>
<dbReference type="AlphaFoldDB" id="A0A4P7NNS7"/>
<dbReference type="VEuPathDB" id="FungiDB:M_BR32_EuGene_00096641"/>
<sequence length="161" mass="17106">MKGWSWYCCFLRQEEKNRTEVEATGSSVSPPTTAPIVGGSGIVGGEQLEQDPGAGIMVESALVSSKSTQSTELWHLSAATSLACNSTHQLCRRWCLFVGFAGPQFRPCLRGVTESSAVEAINDLAERSASELDFGLAVSGSLQSITLFVSSLRLSCLGRAS</sequence>
<dbReference type="EMBL" id="CP034209">
    <property type="protein sequence ID" value="QBZ63957.1"/>
    <property type="molecule type" value="Genomic_DNA"/>
</dbReference>